<gene>
    <name evidence="1" type="ORF">GCM10011534_03640</name>
</gene>
<accession>A0A917SJ52</accession>
<organism evidence="1 2">
    <name type="scientific">Pseudooceanicola nanhaiensis</name>
    <dbReference type="NCBI Taxonomy" id="375761"/>
    <lineage>
        <taxon>Bacteria</taxon>
        <taxon>Pseudomonadati</taxon>
        <taxon>Pseudomonadota</taxon>
        <taxon>Alphaproteobacteria</taxon>
        <taxon>Rhodobacterales</taxon>
        <taxon>Paracoccaceae</taxon>
        <taxon>Pseudooceanicola</taxon>
    </lineage>
</organism>
<proteinExistence type="predicted"/>
<reference evidence="1" key="2">
    <citation type="submission" date="2020-09" db="EMBL/GenBank/DDBJ databases">
        <authorList>
            <person name="Sun Q."/>
            <person name="Zhou Y."/>
        </authorList>
    </citation>
    <scope>NUCLEOTIDE SEQUENCE</scope>
    <source>
        <strain evidence="1">CGMCC 1.6293</strain>
    </source>
</reference>
<name>A0A917SJ52_9RHOB</name>
<evidence type="ECO:0000313" key="2">
    <source>
        <dbReference type="Proteomes" id="UP000649829"/>
    </source>
</evidence>
<reference evidence="1" key="1">
    <citation type="journal article" date="2014" name="Int. J. Syst. Evol. Microbiol.">
        <title>Complete genome sequence of Corynebacterium casei LMG S-19264T (=DSM 44701T), isolated from a smear-ripened cheese.</title>
        <authorList>
            <consortium name="US DOE Joint Genome Institute (JGI-PGF)"/>
            <person name="Walter F."/>
            <person name="Albersmeier A."/>
            <person name="Kalinowski J."/>
            <person name="Ruckert C."/>
        </authorList>
    </citation>
    <scope>NUCLEOTIDE SEQUENCE</scope>
    <source>
        <strain evidence="1">CGMCC 1.6293</strain>
    </source>
</reference>
<dbReference type="AlphaFoldDB" id="A0A917SJ52"/>
<dbReference type="EMBL" id="BMLF01000001">
    <property type="protein sequence ID" value="GGL85028.1"/>
    <property type="molecule type" value="Genomic_DNA"/>
</dbReference>
<protein>
    <recommendedName>
        <fullName evidence="3">Dihydroorotate dehydrogenase</fullName>
    </recommendedName>
</protein>
<keyword evidence="2" id="KW-1185">Reference proteome</keyword>
<evidence type="ECO:0008006" key="3">
    <source>
        <dbReference type="Google" id="ProtNLM"/>
    </source>
</evidence>
<dbReference type="Proteomes" id="UP000649829">
    <property type="component" value="Unassembled WGS sequence"/>
</dbReference>
<dbReference type="RefSeq" id="WP_051630220.1">
    <property type="nucleotide sequence ID" value="NZ_BMLF01000001.1"/>
</dbReference>
<comment type="caution">
    <text evidence="1">The sequence shown here is derived from an EMBL/GenBank/DDBJ whole genome shotgun (WGS) entry which is preliminary data.</text>
</comment>
<sequence length="133" mass="13511">MPKSETTGIPSDDQLEALFAEARAAAPDLPEGLAARMLADADAVQEGFAAAPLPQGPDTAPRPGWFARAFAGIGGWPALAGFATATVAGVWIGMSPPALVASEAAYYTSGGGTAEDLYLVDTMPAFDQLAQEG</sequence>
<evidence type="ECO:0000313" key="1">
    <source>
        <dbReference type="EMBL" id="GGL85028.1"/>
    </source>
</evidence>